<dbReference type="RefSeq" id="WP_184748037.1">
    <property type="nucleotide sequence ID" value="NZ_JACHGJ010000008.1"/>
</dbReference>
<dbReference type="AlphaFoldDB" id="A0A841RG85"/>
<dbReference type="InterPro" id="IPR011009">
    <property type="entry name" value="Kinase-like_dom_sf"/>
</dbReference>
<proteinExistence type="predicted"/>
<protein>
    <submittedName>
        <fullName evidence="1">Putative Ser/Thr protein kinase</fullName>
    </submittedName>
</protein>
<gene>
    <name evidence="1" type="ORF">HNR50_003480</name>
</gene>
<dbReference type="SUPFAM" id="SSF56112">
    <property type="entry name" value="Protein kinase-like (PK-like)"/>
    <property type="match status" value="1"/>
</dbReference>
<evidence type="ECO:0000313" key="2">
    <source>
        <dbReference type="Proteomes" id="UP000587760"/>
    </source>
</evidence>
<comment type="caution">
    <text evidence="1">The sequence shown here is derived from an EMBL/GenBank/DDBJ whole genome shotgun (WGS) entry which is preliminary data.</text>
</comment>
<dbReference type="EMBL" id="JACHGJ010000008">
    <property type="protein sequence ID" value="MBB6481799.1"/>
    <property type="molecule type" value="Genomic_DNA"/>
</dbReference>
<name>A0A841RG85_9SPIO</name>
<evidence type="ECO:0000313" key="1">
    <source>
        <dbReference type="EMBL" id="MBB6481799.1"/>
    </source>
</evidence>
<organism evidence="1 2">
    <name type="scientific">Spirochaeta isovalerica</name>
    <dbReference type="NCBI Taxonomy" id="150"/>
    <lineage>
        <taxon>Bacteria</taxon>
        <taxon>Pseudomonadati</taxon>
        <taxon>Spirochaetota</taxon>
        <taxon>Spirochaetia</taxon>
        <taxon>Spirochaetales</taxon>
        <taxon>Spirochaetaceae</taxon>
        <taxon>Spirochaeta</taxon>
    </lineage>
</organism>
<dbReference type="GO" id="GO:0016301">
    <property type="term" value="F:kinase activity"/>
    <property type="evidence" value="ECO:0007669"/>
    <property type="project" value="UniProtKB-KW"/>
</dbReference>
<keyword evidence="1" id="KW-0808">Transferase</keyword>
<keyword evidence="2" id="KW-1185">Reference proteome</keyword>
<reference evidence="1 2" key="1">
    <citation type="submission" date="2020-08" db="EMBL/GenBank/DDBJ databases">
        <title>Genomic Encyclopedia of Type Strains, Phase IV (KMG-IV): sequencing the most valuable type-strain genomes for metagenomic binning, comparative biology and taxonomic classification.</title>
        <authorList>
            <person name="Goeker M."/>
        </authorList>
    </citation>
    <scope>NUCLEOTIDE SEQUENCE [LARGE SCALE GENOMIC DNA]</scope>
    <source>
        <strain evidence="1 2">DSM 2461</strain>
    </source>
</reference>
<sequence length="222" mass="25500">MNFDISSAAGETVETPIGKLKIIKFLGKGKSGYSYLAKRGEESFVLKLMHYEEVSCYSFDDANKVDLEAEAYRTLISLGISVPRLYLSVPEEHYLIKEFIDGPVATDFIKEELLSPAILKQLFEMSSRLESKGINIDYFPNNFVLNGDKLYYIDYEINTYKEDWNLENWGIWYWANSRGMKLFGETGDASHINADPDKGLPHKEPFRTVIEEWINTYSSAKK</sequence>
<accession>A0A841RG85</accession>
<dbReference type="Proteomes" id="UP000587760">
    <property type="component" value="Unassembled WGS sequence"/>
</dbReference>
<keyword evidence="1" id="KW-0418">Kinase</keyword>